<comment type="caution">
    <text evidence="1">The sequence shown here is derived from an EMBL/GenBank/DDBJ whole genome shotgun (WGS) entry which is preliminary data.</text>
</comment>
<dbReference type="AlphaFoldDB" id="A0AAE2VBJ2"/>
<dbReference type="Proteomes" id="UP000634206">
    <property type="component" value="Unassembled WGS sequence"/>
</dbReference>
<name>A0AAE2VBJ2_9BACT</name>
<accession>A0AAE2VBJ2</accession>
<dbReference type="RefSeq" id="WP_309489201.1">
    <property type="nucleotide sequence ID" value="NZ_JAENIG010000003.1"/>
</dbReference>
<sequence length="300" mass="33423">MTEFPFQHHQAILVMDGKILTLCKMSNFYHNICSNRDIWQVGVYYDTQNDTALIHDLPERKYSMTIKDLDFSNPVLLVDGYVAFAGGYSNVYGVANYKNGTFWVSKGNTKFHGLDSDRASLAVQLGKELHRIDLDTGERLSSLPVNGTVKALGEGWMVVSTKKQLILHQDGIEPIAFPLINCAGEVVESHGHIIVNDRQGPLRIVLKGTNKVVQEIIPEPNSEYSCFTISSKGLLTYTQHFFDEPTTTYVHQRLLDETEDLNLTVIGLSGVNHLIKEGAELMFATCCLYNASSGEKVGSF</sequence>
<evidence type="ECO:0000313" key="1">
    <source>
        <dbReference type="EMBL" id="MBK1854595.1"/>
    </source>
</evidence>
<reference evidence="1" key="1">
    <citation type="submission" date="2021-01" db="EMBL/GenBank/DDBJ databases">
        <title>Modified the classification status of verrucomicrobia.</title>
        <authorList>
            <person name="Feng X."/>
        </authorList>
    </citation>
    <scope>NUCLEOTIDE SEQUENCE</scope>
    <source>
        <strain evidence="1">5K15</strain>
    </source>
</reference>
<evidence type="ECO:0000313" key="2">
    <source>
        <dbReference type="Proteomes" id="UP000634206"/>
    </source>
</evidence>
<proteinExistence type="predicted"/>
<gene>
    <name evidence="1" type="ORF">JIN83_06465</name>
</gene>
<organism evidence="1 2">
    <name type="scientific">Oceaniferula flava</name>
    <dbReference type="NCBI Taxonomy" id="2800421"/>
    <lineage>
        <taxon>Bacteria</taxon>
        <taxon>Pseudomonadati</taxon>
        <taxon>Verrucomicrobiota</taxon>
        <taxon>Verrucomicrobiia</taxon>
        <taxon>Verrucomicrobiales</taxon>
        <taxon>Verrucomicrobiaceae</taxon>
        <taxon>Oceaniferula</taxon>
    </lineage>
</organism>
<dbReference type="EMBL" id="JAENIG010000003">
    <property type="protein sequence ID" value="MBK1854595.1"/>
    <property type="molecule type" value="Genomic_DNA"/>
</dbReference>
<keyword evidence="2" id="KW-1185">Reference proteome</keyword>
<protein>
    <submittedName>
        <fullName evidence="1">Uncharacterized protein</fullName>
    </submittedName>
</protein>